<organism evidence="5 6">
    <name type="scientific">Tanacetum coccineum</name>
    <dbReference type="NCBI Taxonomy" id="301880"/>
    <lineage>
        <taxon>Eukaryota</taxon>
        <taxon>Viridiplantae</taxon>
        <taxon>Streptophyta</taxon>
        <taxon>Embryophyta</taxon>
        <taxon>Tracheophyta</taxon>
        <taxon>Spermatophyta</taxon>
        <taxon>Magnoliopsida</taxon>
        <taxon>eudicotyledons</taxon>
        <taxon>Gunneridae</taxon>
        <taxon>Pentapetalae</taxon>
        <taxon>asterids</taxon>
        <taxon>campanulids</taxon>
        <taxon>Asterales</taxon>
        <taxon>Asteraceae</taxon>
        <taxon>Asteroideae</taxon>
        <taxon>Anthemideae</taxon>
        <taxon>Anthemidinae</taxon>
        <taxon>Tanacetum</taxon>
    </lineage>
</organism>
<dbReference type="Gene3D" id="2.60.120.330">
    <property type="entry name" value="B-lactam Antibiotic, Isopenicillin N Synthase, Chain"/>
    <property type="match status" value="1"/>
</dbReference>
<keyword evidence="2" id="KW-0560">Oxidoreductase</keyword>
<reference evidence="5" key="1">
    <citation type="journal article" date="2022" name="Int. J. Mol. Sci.">
        <title>Draft Genome of Tanacetum Coccineum: Genomic Comparison of Closely Related Tanacetum-Family Plants.</title>
        <authorList>
            <person name="Yamashiro T."/>
            <person name="Shiraishi A."/>
            <person name="Nakayama K."/>
            <person name="Satake H."/>
        </authorList>
    </citation>
    <scope>NUCLEOTIDE SEQUENCE</scope>
</reference>
<evidence type="ECO:0000259" key="4">
    <source>
        <dbReference type="Pfam" id="PF14226"/>
    </source>
</evidence>
<evidence type="ECO:0000256" key="3">
    <source>
        <dbReference type="ARBA" id="ARBA00023004"/>
    </source>
</evidence>
<name>A0ABQ5FS87_9ASTR</name>
<keyword evidence="3" id="KW-0408">Iron</keyword>
<dbReference type="EMBL" id="BQNB010017622">
    <property type="protein sequence ID" value="GJT65317.1"/>
    <property type="molecule type" value="Genomic_DNA"/>
</dbReference>
<reference evidence="5" key="2">
    <citation type="submission" date="2022-01" db="EMBL/GenBank/DDBJ databases">
        <authorList>
            <person name="Yamashiro T."/>
            <person name="Shiraishi A."/>
            <person name="Satake H."/>
            <person name="Nakayama K."/>
        </authorList>
    </citation>
    <scope>NUCLEOTIDE SEQUENCE</scope>
</reference>
<dbReference type="PANTHER" id="PTHR10209">
    <property type="entry name" value="OXIDOREDUCTASE, 2OG-FE II OXYGENASE FAMILY PROTEIN"/>
    <property type="match status" value="1"/>
</dbReference>
<keyword evidence="6" id="KW-1185">Reference proteome</keyword>
<sequence>MMMKMVVGSTPDYERRAELKAFDDTKTGVKGLVDAGIIHIPRMFLVPTPQNEKISIQTSLSKTCLPTINLKGINENMMRRKEVIKEVKDALETWGFFQMVNHGIPDILLEEMKKGVKAFFDTTTKAPFPSAFFPSDISRWGKVAKRQNTPTWHLFSLNL</sequence>
<dbReference type="Pfam" id="PF14226">
    <property type="entry name" value="DIOX_N"/>
    <property type="match status" value="1"/>
</dbReference>
<evidence type="ECO:0000313" key="5">
    <source>
        <dbReference type="EMBL" id="GJT65317.1"/>
    </source>
</evidence>
<feature type="domain" description="Non-haem dioxygenase N-terminal" evidence="4">
    <location>
        <begin position="65"/>
        <end position="122"/>
    </location>
</feature>
<keyword evidence="1" id="KW-0479">Metal-binding</keyword>
<evidence type="ECO:0000313" key="6">
    <source>
        <dbReference type="Proteomes" id="UP001151760"/>
    </source>
</evidence>
<accession>A0ABQ5FS87</accession>
<evidence type="ECO:0000256" key="1">
    <source>
        <dbReference type="ARBA" id="ARBA00022723"/>
    </source>
</evidence>
<gene>
    <name evidence="5" type="ORF">Tco_1016797</name>
</gene>
<dbReference type="PANTHER" id="PTHR10209:SF884">
    <property type="entry name" value="1-AMINOCYCLOPROPANE-1-CARBOXYLATE OXIDASE HOMOLOG 1-LIKE"/>
    <property type="match status" value="1"/>
</dbReference>
<evidence type="ECO:0000256" key="2">
    <source>
        <dbReference type="ARBA" id="ARBA00023002"/>
    </source>
</evidence>
<dbReference type="InterPro" id="IPR026992">
    <property type="entry name" value="DIOX_N"/>
</dbReference>
<dbReference type="Proteomes" id="UP001151760">
    <property type="component" value="Unassembled WGS sequence"/>
</dbReference>
<protein>
    <submittedName>
        <fullName evidence="5">2-oxoglutarate (2OG) and Fe(II)-dependent oxygenase superfamily protein</fullName>
    </submittedName>
</protein>
<dbReference type="InterPro" id="IPR027443">
    <property type="entry name" value="IPNS-like_sf"/>
</dbReference>
<proteinExistence type="predicted"/>
<dbReference type="SUPFAM" id="SSF51197">
    <property type="entry name" value="Clavaminate synthase-like"/>
    <property type="match status" value="1"/>
</dbReference>
<comment type="caution">
    <text evidence="5">The sequence shown here is derived from an EMBL/GenBank/DDBJ whole genome shotgun (WGS) entry which is preliminary data.</text>
</comment>